<dbReference type="Proteomes" id="UP000236318">
    <property type="component" value="Unassembled WGS sequence"/>
</dbReference>
<organism evidence="1 2">
    <name type="scientific">Mycobacterium ahvazicum</name>
    <dbReference type="NCBI Taxonomy" id="1964395"/>
    <lineage>
        <taxon>Bacteria</taxon>
        <taxon>Bacillati</taxon>
        <taxon>Actinomycetota</taxon>
        <taxon>Actinomycetes</taxon>
        <taxon>Mycobacteriales</taxon>
        <taxon>Mycobacteriaceae</taxon>
        <taxon>Mycobacterium</taxon>
        <taxon>Mycobacterium simiae complex</taxon>
    </lineage>
</organism>
<evidence type="ECO:0000313" key="1">
    <source>
        <dbReference type="EMBL" id="SOX52572.1"/>
    </source>
</evidence>
<sequence length="39" mass="4475">MADKRDDRFYAVAPFKGKDGKAAQEKFERLAAEKTKNDK</sequence>
<name>A0A2K4Y706_9MYCO</name>
<reference evidence="1" key="1">
    <citation type="submission" date="2018-01" db="EMBL/GenBank/DDBJ databases">
        <authorList>
            <consortium name="Urmite Genomes"/>
        </authorList>
    </citation>
    <scope>NUCLEOTIDE SEQUENCE [LARGE SCALE GENOMIC DNA]</scope>
    <source>
        <strain evidence="1">AFP003</strain>
    </source>
</reference>
<protein>
    <submittedName>
        <fullName evidence="1">Uncharacterized protein</fullName>
    </submittedName>
</protein>
<gene>
    <name evidence="1" type="ORF">MAAFP003_1238</name>
</gene>
<evidence type="ECO:0000313" key="2">
    <source>
        <dbReference type="Proteomes" id="UP000236318"/>
    </source>
</evidence>
<proteinExistence type="predicted"/>
<comment type="caution">
    <text evidence="1">The sequence shown here is derived from an EMBL/GenBank/DDBJ whole genome shotgun (WGS) entry which is preliminary data.</text>
</comment>
<dbReference type="EMBL" id="FXEG02000002">
    <property type="protein sequence ID" value="SOX52572.1"/>
    <property type="molecule type" value="Genomic_DNA"/>
</dbReference>
<keyword evidence="2" id="KW-1185">Reference proteome</keyword>
<dbReference type="AlphaFoldDB" id="A0A2K4Y706"/>
<accession>A0A2K4Y706</accession>